<organism evidence="1 2">
    <name type="scientific">Erwinia rhapontici</name>
    <name type="common">Pectobacterium rhapontici</name>
    <dbReference type="NCBI Taxonomy" id="55212"/>
    <lineage>
        <taxon>Bacteria</taxon>
        <taxon>Pseudomonadati</taxon>
        <taxon>Pseudomonadota</taxon>
        <taxon>Gammaproteobacteria</taxon>
        <taxon>Enterobacterales</taxon>
        <taxon>Erwiniaceae</taxon>
        <taxon>Erwinia</taxon>
    </lineage>
</organism>
<dbReference type="RefSeq" id="WP_133844730.1">
    <property type="nucleotide sequence ID" value="NZ_AP024329.1"/>
</dbReference>
<keyword evidence="2" id="KW-1185">Reference proteome</keyword>
<sequence>MMAIRNTSLKFIINMFAVLFIFSLSGCQTTSQKMRAASAQSAHTAKYIKQNENLKKCQAQLQALKVVSPSEYIRMQNAFDNLMNSAAQYTGLRKSVDENTQETVDSLYHYRANQLCAHIAQTLMDSLTSKGEARP</sequence>
<dbReference type="Proteomes" id="UP000677515">
    <property type="component" value="Chromosome"/>
</dbReference>
<accession>A0ABN6DGV7</accession>
<name>A0ABN6DGV7_ERWRD</name>
<dbReference type="PROSITE" id="PS51257">
    <property type="entry name" value="PROKAR_LIPOPROTEIN"/>
    <property type="match status" value="1"/>
</dbReference>
<proteinExistence type="predicted"/>
<evidence type="ECO:0000313" key="2">
    <source>
        <dbReference type="Proteomes" id="UP000677515"/>
    </source>
</evidence>
<gene>
    <name evidence="1" type="ORF">ERHA53_00430</name>
</gene>
<dbReference type="EMBL" id="AP024329">
    <property type="protein sequence ID" value="BCQ32700.1"/>
    <property type="molecule type" value="Genomic_DNA"/>
</dbReference>
<evidence type="ECO:0008006" key="3">
    <source>
        <dbReference type="Google" id="ProtNLM"/>
    </source>
</evidence>
<reference evidence="1 2" key="1">
    <citation type="submission" date="2021-01" db="EMBL/GenBank/DDBJ databases">
        <title>Complete genome sequence of Erwinia rhapontici MAFF 311153.</title>
        <authorList>
            <person name="Morohoshi T."/>
            <person name="Someya N."/>
        </authorList>
    </citation>
    <scope>NUCLEOTIDE SEQUENCE [LARGE SCALE GENOMIC DNA]</scope>
    <source>
        <strain evidence="1 2">MAFF 311153</strain>
    </source>
</reference>
<dbReference type="GeneID" id="99864350"/>
<evidence type="ECO:0000313" key="1">
    <source>
        <dbReference type="EMBL" id="BCQ32700.1"/>
    </source>
</evidence>
<protein>
    <recommendedName>
        <fullName evidence="3">Lipoprotein</fullName>
    </recommendedName>
</protein>